<dbReference type="EMBL" id="CAADFI010000005">
    <property type="protein sequence ID" value="VFJ89510.1"/>
    <property type="molecule type" value="Genomic_DNA"/>
</dbReference>
<sequence length="582" mass="62641">MKPKTIHARDGSNPDPVLLEVFNNLFMSIAEQMGAALVNTAWSVNIKERLDFSCALFDSRGHLVANAPHIPVHLGSMGESVRAVLRGRGDTLGPGDVVALNNPYNGGSHLPDITVVTPVFREQIMEGPRLPMAGARPQPPQPLNKRSPNDRDAERSRRILFFVACRGHHADIGGVTPGSMPPRSRHIREEGVLIDDFLLVDRGRFREAEFRALLAGKAMDAPPDDPQQSGDWPPEENRRTLRRAAPARNPDWNVADLKAQIAANEKGVGEIRRTVAHYGLDVVAAYMQHVQDNAEAAVGRVIAHLSEGAFEYAFDDGARIVVAITPDKAERRAIIDFTGTSKQHPGNFNAPLAVCRAAVLYVFRTLVRDPIPLNEGCLRPLDIRVPTGCLLNPEYPAAVAAGNVEVAQAITDALLGALGVMSASQGTMNSFTFGNERYQYYETVCGGSGAGPGFHGTDAVHTHMTNSRLTDPEILEQRFPVLLEAFAIRPGSGGTGRFRGGDGVVRRIRFLEPMQAAVLSNRRIIPPFGLAGGGPGETGRNCVERADGGREALAGTHETRMNPGDVFVIETPGGGGFGGDGQ</sequence>
<accession>A0A450U7K8</accession>
<evidence type="ECO:0000259" key="2">
    <source>
        <dbReference type="Pfam" id="PF02538"/>
    </source>
</evidence>
<evidence type="ECO:0000313" key="5">
    <source>
        <dbReference type="EMBL" id="VFJ96187.1"/>
    </source>
</evidence>
<dbReference type="InterPro" id="IPR003692">
    <property type="entry name" value="Hydantoinase_B"/>
</dbReference>
<evidence type="ECO:0000313" key="4">
    <source>
        <dbReference type="EMBL" id="VFJ89510.1"/>
    </source>
</evidence>
<dbReference type="EMBL" id="CAADFG010000005">
    <property type="protein sequence ID" value="VFJ87784.1"/>
    <property type="molecule type" value="Genomic_DNA"/>
</dbReference>
<organism evidence="3">
    <name type="scientific">Candidatus Kentrum eta</name>
    <dbReference type="NCBI Taxonomy" id="2126337"/>
    <lineage>
        <taxon>Bacteria</taxon>
        <taxon>Pseudomonadati</taxon>
        <taxon>Pseudomonadota</taxon>
        <taxon>Gammaproteobacteria</taxon>
        <taxon>Candidatus Kentrum</taxon>
    </lineage>
</organism>
<reference evidence="3" key="1">
    <citation type="submission" date="2019-02" db="EMBL/GenBank/DDBJ databases">
        <authorList>
            <person name="Gruber-Vodicka R. H."/>
            <person name="Seah K. B. B."/>
        </authorList>
    </citation>
    <scope>NUCLEOTIDE SEQUENCE</scope>
    <source>
        <strain evidence="5">BECK_SA2B12</strain>
        <strain evidence="3">BECK_SA2B15</strain>
        <strain evidence="4">BECK_SA2B20</strain>
    </source>
</reference>
<dbReference type="AlphaFoldDB" id="A0A450U7K8"/>
<dbReference type="EMBL" id="CAADFJ010000005">
    <property type="protein sequence ID" value="VFJ96187.1"/>
    <property type="molecule type" value="Genomic_DNA"/>
</dbReference>
<gene>
    <name evidence="3" type="ORF">BECKH772A_GA0070896_1000515</name>
    <name evidence="4" type="ORF">BECKH772B_GA0070898_1000515</name>
    <name evidence="5" type="ORF">BECKH772C_GA0070978_1000515</name>
</gene>
<evidence type="ECO:0000313" key="3">
    <source>
        <dbReference type="EMBL" id="VFJ87784.1"/>
    </source>
</evidence>
<dbReference type="PANTHER" id="PTHR11365:SF23">
    <property type="entry name" value="HYPOTHETICAL 5-OXOPROLINASE (EUROFUNG)-RELATED"/>
    <property type="match status" value="1"/>
</dbReference>
<dbReference type="PANTHER" id="PTHR11365">
    <property type="entry name" value="5-OXOPROLINASE RELATED"/>
    <property type="match status" value="1"/>
</dbReference>
<dbReference type="GO" id="GO:0005829">
    <property type="term" value="C:cytosol"/>
    <property type="evidence" value="ECO:0007669"/>
    <property type="project" value="TreeGrafter"/>
</dbReference>
<dbReference type="GO" id="GO:0017168">
    <property type="term" value="F:5-oxoprolinase (ATP-hydrolyzing) activity"/>
    <property type="evidence" value="ECO:0007669"/>
    <property type="project" value="TreeGrafter"/>
</dbReference>
<name>A0A450U7K8_9GAMM</name>
<dbReference type="GO" id="GO:0006749">
    <property type="term" value="P:glutathione metabolic process"/>
    <property type="evidence" value="ECO:0007669"/>
    <property type="project" value="TreeGrafter"/>
</dbReference>
<proteinExistence type="predicted"/>
<dbReference type="Pfam" id="PF02538">
    <property type="entry name" value="Hydantoinase_B"/>
    <property type="match status" value="1"/>
</dbReference>
<protein>
    <submittedName>
        <fullName evidence="3">N-methylhydantoinase B/oxoprolinase/acetone carboxylase, alpha subunit</fullName>
    </submittedName>
</protein>
<evidence type="ECO:0000256" key="1">
    <source>
        <dbReference type="SAM" id="MobiDB-lite"/>
    </source>
</evidence>
<feature type="region of interest" description="Disordered" evidence="1">
    <location>
        <begin position="128"/>
        <end position="152"/>
    </location>
</feature>
<feature type="domain" description="Hydantoinase B/oxoprolinase" evidence="2">
    <location>
        <begin position="15"/>
        <end position="578"/>
    </location>
</feature>
<dbReference type="InterPro" id="IPR045079">
    <property type="entry name" value="Oxoprolinase-like"/>
</dbReference>
<feature type="region of interest" description="Disordered" evidence="1">
    <location>
        <begin position="217"/>
        <end position="237"/>
    </location>
</feature>